<dbReference type="PROSITE" id="PS00012">
    <property type="entry name" value="PHOSPHOPANTETHEINE"/>
    <property type="match status" value="1"/>
</dbReference>
<name>A0A1L7LJG1_9STRE</name>
<dbReference type="PROSITE" id="PS50075">
    <property type="entry name" value="CARRIER"/>
    <property type="match status" value="1"/>
</dbReference>
<dbReference type="SUPFAM" id="SSF47336">
    <property type="entry name" value="ACP-like"/>
    <property type="match status" value="1"/>
</dbReference>
<dbReference type="Gene3D" id="1.10.1200.10">
    <property type="entry name" value="ACP-like"/>
    <property type="match status" value="1"/>
</dbReference>
<dbReference type="GO" id="GO:0031177">
    <property type="term" value="F:phosphopantetheine binding"/>
    <property type="evidence" value="ECO:0007669"/>
    <property type="project" value="InterPro"/>
</dbReference>
<evidence type="ECO:0000313" key="5">
    <source>
        <dbReference type="Proteomes" id="UP000217758"/>
    </source>
</evidence>
<dbReference type="SMART" id="SM00823">
    <property type="entry name" value="PKS_PP"/>
    <property type="match status" value="1"/>
</dbReference>
<keyword evidence="2" id="KW-0597">Phosphoprotein</keyword>
<dbReference type="EMBL" id="AP014612">
    <property type="protein sequence ID" value="BAQ24344.1"/>
    <property type="molecule type" value="Genomic_DNA"/>
</dbReference>
<evidence type="ECO:0000256" key="1">
    <source>
        <dbReference type="ARBA" id="ARBA00022450"/>
    </source>
</evidence>
<dbReference type="InterPro" id="IPR036736">
    <property type="entry name" value="ACP-like_sf"/>
</dbReference>
<dbReference type="SMART" id="SM01294">
    <property type="entry name" value="PKS_PP_betabranch"/>
    <property type="match status" value="1"/>
</dbReference>
<evidence type="ECO:0000256" key="2">
    <source>
        <dbReference type="ARBA" id="ARBA00022553"/>
    </source>
</evidence>
<evidence type="ECO:0000313" key="4">
    <source>
        <dbReference type="EMBL" id="BAQ24344.1"/>
    </source>
</evidence>
<dbReference type="InterPro" id="IPR009081">
    <property type="entry name" value="PP-bd_ACP"/>
</dbReference>
<organism evidence="4 5">
    <name type="scientific">Streptococcus troglodytae</name>
    <dbReference type="NCBI Taxonomy" id="1111760"/>
    <lineage>
        <taxon>Bacteria</taxon>
        <taxon>Bacillati</taxon>
        <taxon>Bacillota</taxon>
        <taxon>Bacilli</taxon>
        <taxon>Lactobacillales</taxon>
        <taxon>Streptococcaceae</taxon>
        <taxon>Streptococcus</taxon>
    </lineage>
</organism>
<dbReference type="KEGG" id="strg:SRT_10830"/>
<sequence>MFNYPNIETLSEFICTEQKREHSDRIDHYDPDDYSKFFSSKTLKNPQKEELKNSEQHLVKVRENNHDDVQLRVIEILRNTLHINKEDIDMKKSLNSYGLDSINVIEIVNKINKEFLLNEETISVYDHPTLEELVEYIKKQIKSKGSKNKILMLLHAKILEHPRK</sequence>
<proteinExistence type="predicted"/>
<keyword evidence="1" id="KW-0596">Phosphopantetheine</keyword>
<gene>
    <name evidence="4" type="ORF">SRT_10830</name>
</gene>
<keyword evidence="5" id="KW-1185">Reference proteome</keyword>
<reference evidence="4 5" key="1">
    <citation type="journal article" date="2016" name="Microbiol. Immunol.">
        <title>Complete genome sequence of Streptococcus troglodytae TKU31 isolated from the oral cavity of a chimpanzee (Pan troglodytes).</title>
        <authorList>
            <person name="Okamoto M."/>
            <person name="Naito M."/>
            <person name="Miyanohara M."/>
            <person name="Imai S."/>
            <person name="Nomura Y."/>
            <person name="Saito W."/>
            <person name="Momoi Y."/>
            <person name="Takada K."/>
            <person name="Miyabe-Nishiwaki T."/>
            <person name="Tomonaga M."/>
            <person name="Hanada N."/>
        </authorList>
    </citation>
    <scope>NUCLEOTIDE SEQUENCE [LARGE SCALE GENOMIC DNA]</scope>
    <source>
        <strain evidence="5">TKU 31</strain>
    </source>
</reference>
<dbReference type="AlphaFoldDB" id="A0A1L7LJG1"/>
<dbReference type="InterPro" id="IPR006162">
    <property type="entry name" value="Ppantetheine_attach_site"/>
</dbReference>
<dbReference type="Proteomes" id="UP000217758">
    <property type="component" value="Chromosome"/>
</dbReference>
<evidence type="ECO:0000259" key="3">
    <source>
        <dbReference type="PROSITE" id="PS50075"/>
    </source>
</evidence>
<protein>
    <submittedName>
        <fullName evidence="4">KR domain-containing protein</fullName>
    </submittedName>
</protein>
<accession>A0A1L7LJG1</accession>
<dbReference type="Pfam" id="PF00550">
    <property type="entry name" value="PP-binding"/>
    <property type="match status" value="1"/>
</dbReference>
<feature type="domain" description="Carrier" evidence="3">
    <location>
        <begin position="67"/>
        <end position="141"/>
    </location>
</feature>
<dbReference type="InterPro" id="IPR020806">
    <property type="entry name" value="PKS_PP-bd"/>
</dbReference>